<protein>
    <submittedName>
        <fullName evidence="2">NAD(P)/FAD-dependent oxidoreductase</fullName>
    </submittedName>
</protein>
<accession>A0ABU3NPG7</accession>
<dbReference type="NCBIfam" id="NF005560">
    <property type="entry name" value="PRK07233.1"/>
    <property type="match status" value="1"/>
</dbReference>
<reference evidence="2 3" key="1">
    <citation type="submission" date="2023-07" db="EMBL/GenBank/DDBJ databases">
        <title>Novel species of Thermanaerothrix with wide hydrolytic capabilities.</title>
        <authorList>
            <person name="Zayulina K.S."/>
            <person name="Podosokorskaya O.A."/>
            <person name="Elcheninov A.G."/>
        </authorList>
    </citation>
    <scope>NUCLEOTIDE SEQUENCE [LARGE SCALE GENOMIC DNA]</scope>
    <source>
        <strain evidence="2 3">4228-RoL</strain>
    </source>
</reference>
<dbReference type="Proteomes" id="UP001254165">
    <property type="component" value="Unassembled WGS sequence"/>
</dbReference>
<dbReference type="RefSeq" id="WP_315625394.1">
    <property type="nucleotide sequence ID" value="NZ_JAUHMF010000002.1"/>
</dbReference>
<comment type="caution">
    <text evidence="2">The sequence shown here is derived from an EMBL/GenBank/DDBJ whole genome shotgun (WGS) entry which is preliminary data.</text>
</comment>
<evidence type="ECO:0000313" key="2">
    <source>
        <dbReference type="EMBL" id="MDT8898734.1"/>
    </source>
</evidence>
<dbReference type="InterPro" id="IPR036188">
    <property type="entry name" value="FAD/NAD-bd_sf"/>
</dbReference>
<sequence>MKIAIIGAGFGGLAAAYDLRKAGHDVTIFEAADYVGGLSAGFKAPHWSWSVERFYHHWFQSDRDMLGLIRELGWQDKVIFPRPKTVVFYNERFYPLDSPLAALLFPGFTWLDKARFGLVTAYLRYLAPWQPLEKYTADAWLRKYYGARLYGILYEPLLVGKFGPHYTEVNMAWFWARLKARTTRLGTFEGGFQAFADAFAAYLQQRGVTLRLSTPVEQIRPHADGGIRLTLPGGVQEDFAACLVTTSPALLARLAPDLPGNYLDGLLRLKSMGAVALVLALRHRLSEEGYYWFNLPKSAGFPFLALVEHTNFVSPEHFGGDHIVYCGDYLDPDHEYFHLSQEDLLARFLPALTRFNPRFSPDWVREAWLFRTPYAQPIPLINHSRNIPAIRTPLRGLYFASMSQVYPWDRGTNYAVQIARQAARLMLSDLSA</sequence>
<dbReference type="Pfam" id="PF01593">
    <property type="entry name" value="Amino_oxidase"/>
    <property type="match status" value="1"/>
</dbReference>
<dbReference type="Gene3D" id="3.50.50.60">
    <property type="entry name" value="FAD/NAD(P)-binding domain"/>
    <property type="match status" value="1"/>
</dbReference>
<dbReference type="SUPFAM" id="SSF51905">
    <property type="entry name" value="FAD/NAD(P)-binding domain"/>
    <property type="match status" value="1"/>
</dbReference>
<feature type="domain" description="Amine oxidase" evidence="1">
    <location>
        <begin position="11"/>
        <end position="427"/>
    </location>
</feature>
<dbReference type="PRINTS" id="PR00419">
    <property type="entry name" value="ADXRDTASE"/>
</dbReference>
<evidence type="ECO:0000313" key="3">
    <source>
        <dbReference type="Proteomes" id="UP001254165"/>
    </source>
</evidence>
<proteinExistence type="predicted"/>
<keyword evidence="3" id="KW-1185">Reference proteome</keyword>
<name>A0ABU3NPG7_9CHLR</name>
<dbReference type="PANTHER" id="PTHR42923:SF46">
    <property type="entry name" value="AMINE OXIDASE"/>
    <property type="match status" value="1"/>
</dbReference>
<organism evidence="2 3">
    <name type="scientific">Thermanaerothrix solaris</name>
    <dbReference type="NCBI Taxonomy" id="3058434"/>
    <lineage>
        <taxon>Bacteria</taxon>
        <taxon>Bacillati</taxon>
        <taxon>Chloroflexota</taxon>
        <taxon>Anaerolineae</taxon>
        <taxon>Anaerolineales</taxon>
        <taxon>Anaerolineaceae</taxon>
        <taxon>Thermanaerothrix</taxon>
    </lineage>
</organism>
<evidence type="ECO:0000259" key="1">
    <source>
        <dbReference type="Pfam" id="PF01593"/>
    </source>
</evidence>
<dbReference type="InterPro" id="IPR050464">
    <property type="entry name" value="Zeta_carotene_desat/Oxidored"/>
</dbReference>
<gene>
    <name evidence="2" type="ORF">QYE77_10695</name>
</gene>
<dbReference type="EMBL" id="JAUHMF010000002">
    <property type="protein sequence ID" value="MDT8898734.1"/>
    <property type="molecule type" value="Genomic_DNA"/>
</dbReference>
<dbReference type="PANTHER" id="PTHR42923">
    <property type="entry name" value="PROTOPORPHYRINOGEN OXIDASE"/>
    <property type="match status" value="1"/>
</dbReference>
<dbReference type="InterPro" id="IPR002937">
    <property type="entry name" value="Amino_oxidase"/>
</dbReference>